<dbReference type="InterPro" id="IPR001810">
    <property type="entry name" value="F-box_dom"/>
</dbReference>
<evidence type="ECO:0000313" key="2">
    <source>
        <dbReference type="EMBL" id="KXS11247.1"/>
    </source>
</evidence>
<dbReference type="EMBL" id="KQ965804">
    <property type="protein sequence ID" value="KXS11247.1"/>
    <property type="molecule type" value="Genomic_DNA"/>
</dbReference>
<dbReference type="CDD" id="cd09917">
    <property type="entry name" value="F-box_SF"/>
    <property type="match status" value="1"/>
</dbReference>
<accession>A0A139A363</accession>
<dbReference type="OrthoDB" id="2368861at2759"/>
<protein>
    <recommendedName>
        <fullName evidence="1">F-box domain-containing protein</fullName>
    </recommendedName>
</protein>
<dbReference type="Gene3D" id="1.20.1280.50">
    <property type="match status" value="1"/>
</dbReference>
<keyword evidence="3" id="KW-1185">Reference proteome</keyword>
<gene>
    <name evidence="2" type="ORF">M427DRAFT_440158</name>
</gene>
<dbReference type="InterPro" id="IPR036047">
    <property type="entry name" value="F-box-like_dom_sf"/>
</dbReference>
<reference evidence="2 3" key="1">
    <citation type="journal article" date="2015" name="Genome Biol. Evol.">
        <title>Phylogenomic analyses indicate that early fungi evolved digesting cell walls of algal ancestors of land plants.</title>
        <authorList>
            <person name="Chang Y."/>
            <person name="Wang S."/>
            <person name="Sekimoto S."/>
            <person name="Aerts A.L."/>
            <person name="Choi C."/>
            <person name="Clum A."/>
            <person name="LaButti K.M."/>
            <person name="Lindquist E.A."/>
            <person name="Yee Ngan C."/>
            <person name="Ohm R.A."/>
            <person name="Salamov A.A."/>
            <person name="Grigoriev I.V."/>
            <person name="Spatafora J.W."/>
            <person name="Berbee M.L."/>
        </authorList>
    </citation>
    <scope>NUCLEOTIDE SEQUENCE [LARGE SCALE GENOMIC DNA]</scope>
    <source>
        <strain evidence="2 3">JEL478</strain>
    </source>
</reference>
<evidence type="ECO:0000259" key="1">
    <source>
        <dbReference type="Pfam" id="PF12937"/>
    </source>
</evidence>
<feature type="domain" description="F-box" evidence="1">
    <location>
        <begin position="65"/>
        <end position="101"/>
    </location>
</feature>
<proteinExistence type="predicted"/>
<name>A0A139A363_GONPJ</name>
<dbReference type="Pfam" id="PF12937">
    <property type="entry name" value="F-box-like"/>
    <property type="match status" value="1"/>
</dbReference>
<evidence type="ECO:0000313" key="3">
    <source>
        <dbReference type="Proteomes" id="UP000070544"/>
    </source>
</evidence>
<organism evidence="2 3">
    <name type="scientific">Gonapodya prolifera (strain JEL478)</name>
    <name type="common">Monoblepharis prolifera</name>
    <dbReference type="NCBI Taxonomy" id="1344416"/>
    <lineage>
        <taxon>Eukaryota</taxon>
        <taxon>Fungi</taxon>
        <taxon>Fungi incertae sedis</taxon>
        <taxon>Chytridiomycota</taxon>
        <taxon>Chytridiomycota incertae sedis</taxon>
        <taxon>Monoblepharidomycetes</taxon>
        <taxon>Monoblepharidales</taxon>
        <taxon>Gonapodyaceae</taxon>
        <taxon>Gonapodya</taxon>
    </lineage>
</organism>
<dbReference type="AlphaFoldDB" id="A0A139A363"/>
<sequence length="298" mass="33810">MMGASANGVLIKAPNFSHPLESNPPLPQTAQLRASIESDTPFLAVPPVRGQRQGAPSQDQVFATPELVENVLSFLDERDLARCALVGRTWRVPATVFLWRRWSIDLKREDQRRLHVFTSMTPAIRSLVRPLRAELTAGNNDRERRYFSEVGDALRHVAPFVRDWAVDCLAPDLFAVWTVHVIPAGENVVRLRLYNWPPIAAVWINPLLLRCPNFRLLSLSEFTGDVNLPPDLPYLHSLKIAERIPSLVEFDKISRYGNLTRLFVAKIQKREELEALARLSGLTHLLIPYCSVEWDEGP</sequence>
<dbReference type="Proteomes" id="UP000070544">
    <property type="component" value="Unassembled WGS sequence"/>
</dbReference>
<dbReference type="SUPFAM" id="SSF52047">
    <property type="entry name" value="RNI-like"/>
    <property type="match status" value="1"/>
</dbReference>
<dbReference type="SUPFAM" id="SSF81383">
    <property type="entry name" value="F-box domain"/>
    <property type="match status" value="1"/>
</dbReference>